<dbReference type="GO" id="GO:0003825">
    <property type="term" value="F:alpha,alpha-trehalose-phosphate synthase (UDP-forming) activity"/>
    <property type="evidence" value="ECO:0007669"/>
    <property type="project" value="TreeGrafter"/>
</dbReference>
<dbReference type="GO" id="GO:0005829">
    <property type="term" value="C:cytosol"/>
    <property type="evidence" value="ECO:0007669"/>
    <property type="project" value="TreeGrafter"/>
</dbReference>
<dbReference type="eggNOG" id="COG0380">
    <property type="taxonomic scope" value="Bacteria"/>
</dbReference>
<keyword evidence="4" id="KW-1185">Reference proteome</keyword>
<evidence type="ECO:0000313" key="3">
    <source>
        <dbReference type="EMBL" id="SFQ44713.1"/>
    </source>
</evidence>
<dbReference type="CDD" id="cd03788">
    <property type="entry name" value="GT20_TPS"/>
    <property type="match status" value="1"/>
</dbReference>
<dbReference type="OrthoDB" id="9761633at2"/>
<sequence>MSQVLVASNRGPVSFSLSEDGELTMRRGGGGLVSGLAAVTGAPRDPGPPRPAGTHAEPAGQDPDVLWVCASLGEADRTAARRSPDGRIDLAGYETGGAAVRMLDIPAATFHRAYNAVANSTLWFVHHLLYDTPRSPHFDARSRRDWQSYEAYNAAFADALARDASQGAKAAVQDYHLSLAPRMLRDRRPDLRIVHFSHTPWAPPEYYSLLPDDIGTQILQGILGADHAGFLTERWASAFLDCCELLPGARVDRSARTVTCAGHTTRIGVHGLGVDGTALRQRAAEQDVTERARALREQVGDRQLIVRIDRTELSKNIVRGLAAYRELLVNHPEWRGRVVHLAFAYPSRYDLPEYREYTAAVQRMAKQISDEFGTADWEPLILQVNDDYPRSLAAYGLADVLLVNPIRDGMNLVAKEGPVLSRHGCALVLSREAGAAAELSEDALMVNPYDVSQTAETLHQALLMPRARRAERCARLAAAATALPPQRWFADQLAALDPAG</sequence>
<name>A0A1I5YKF7_9ACTN</name>
<evidence type="ECO:0000256" key="2">
    <source>
        <dbReference type="SAM" id="MobiDB-lite"/>
    </source>
</evidence>
<evidence type="ECO:0000313" key="4">
    <source>
        <dbReference type="Proteomes" id="UP000183413"/>
    </source>
</evidence>
<dbReference type="Proteomes" id="UP000183413">
    <property type="component" value="Unassembled WGS sequence"/>
</dbReference>
<dbReference type="Gene3D" id="3.40.50.2000">
    <property type="entry name" value="Glycogen Phosphorylase B"/>
    <property type="match status" value="2"/>
</dbReference>
<gene>
    <name evidence="3" type="ORF">SAMN04489713_13413</name>
</gene>
<dbReference type="RefSeq" id="WP_033333856.1">
    <property type="nucleotide sequence ID" value="NZ_CP083237.1"/>
</dbReference>
<dbReference type="InterPro" id="IPR001830">
    <property type="entry name" value="Glyco_trans_20"/>
</dbReference>
<evidence type="ECO:0000256" key="1">
    <source>
        <dbReference type="ARBA" id="ARBA00008799"/>
    </source>
</evidence>
<accession>A0A1I5YKF7</accession>
<dbReference type="PANTHER" id="PTHR10788:SF106">
    <property type="entry name" value="BCDNA.GH08860"/>
    <property type="match status" value="1"/>
</dbReference>
<dbReference type="EMBL" id="FOVH01000034">
    <property type="protein sequence ID" value="SFQ44713.1"/>
    <property type="molecule type" value="Genomic_DNA"/>
</dbReference>
<dbReference type="AlphaFoldDB" id="A0A1I5YKF7"/>
<organism evidence="3 4">
    <name type="scientific">Actinomadura madurae</name>
    <dbReference type="NCBI Taxonomy" id="1993"/>
    <lineage>
        <taxon>Bacteria</taxon>
        <taxon>Bacillati</taxon>
        <taxon>Actinomycetota</taxon>
        <taxon>Actinomycetes</taxon>
        <taxon>Streptosporangiales</taxon>
        <taxon>Thermomonosporaceae</taxon>
        <taxon>Actinomadura</taxon>
    </lineage>
</organism>
<reference evidence="3 4" key="1">
    <citation type="submission" date="2016-10" db="EMBL/GenBank/DDBJ databases">
        <authorList>
            <person name="de Groot N.N."/>
        </authorList>
    </citation>
    <scope>NUCLEOTIDE SEQUENCE [LARGE SCALE GENOMIC DNA]</scope>
    <source>
        <strain evidence="3 4">DSM 43067</strain>
    </source>
</reference>
<dbReference type="SUPFAM" id="SSF53756">
    <property type="entry name" value="UDP-Glycosyltransferase/glycogen phosphorylase"/>
    <property type="match status" value="1"/>
</dbReference>
<dbReference type="STRING" id="1993.SAMN04489713_13413"/>
<comment type="similarity">
    <text evidence="1">Belongs to the glycosyltransferase 20 family.</text>
</comment>
<dbReference type="GO" id="GO:0004805">
    <property type="term" value="F:trehalose-phosphatase activity"/>
    <property type="evidence" value="ECO:0007669"/>
    <property type="project" value="TreeGrafter"/>
</dbReference>
<dbReference type="InParanoid" id="A0A1I5YKF7"/>
<dbReference type="GeneID" id="99654538"/>
<dbReference type="PANTHER" id="PTHR10788">
    <property type="entry name" value="TREHALOSE-6-PHOSPHATE SYNTHASE"/>
    <property type="match status" value="1"/>
</dbReference>
<feature type="region of interest" description="Disordered" evidence="2">
    <location>
        <begin position="38"/>
        <end position="61"/>
    </location>
</feature>
<proteinExistence type="inferred from homology"/>
<dbReference type="Pfam" id="PF00982">
    <property type="entry name" value="Glyco_transf_20"/>
    <property type="match status" value="1"/>
</dbReference>
<protein>
    <submittedName>
        <fullName evidence="3">Trehalose 6-phosphate synthase</fullName>
    </submittedName>
</protein>
<dbReference type="GO" id="GO:0005992">
    <property type="term" value="P:trehalose biosynthetic process"/>
    <property type="evidence" value="ECO:0007669"/>
    <property type="project" value="InterPro"/>
</dbReference>